<feature type="domain" description="PKD" evidence="2">
    <location>
        <begin position="603"/>
        <end position="688"/>
    </location>
</feature>
<comment type="caution">
    <text evidence="3">The sequence shown here is derived from an EMBL/GenBank/DDBJ whole genome shotgun (WGS) entry which is preliminary data.</text>
</comment>
<dbReference type="Pfam" id="PF18911">
    <property type="entry name" value="PKD_4"/>
    <property type="match status" value="4"/>
</dbReference>
<dbReference type="SMART" id="SM00089">
    <property type="entry name" value="PKD"/>
    <property type="match status" value="8"/>
</dbReference>
<dbReference type="RefSeq" id="WP_212118364.1">
    <property type="nucleotide sequence ID" value="NZ_JAGTPX020000007.1"/>
</dbReference>
<dbReference type="GO" id="GO:0031410">
    <property type="term" value="C:cytoplasmic vesicle"/>
    <property type="evidence" value="ECO:0007669"/>
    <property type="project" value="TreeGrafter"/>
</dbReference>
<feature type="domain" description="PKD" evidence="2">
    <location>
        <begin position="873"/>
        <end position="958"/>
    </location>
</feature>
<dbReference type="EMBL" id="JAGTPX010000006">
    <property type="protein sequence ID" value="MBR8669566.1"/>
    <property type="molecule type" value="Genomic_DNA"/>
</dbReference>
<dbReference type="CDD" id="cd00146">
    <property type="entry name" value="PKD"/>
    <property type="match status" value="1"/>
</dbReference>
<keyword evidence="1" id="KW-0732">Signal</keyword>
<accession>A0A941GBB1</accession>
<evidence type="ECO:0000256" key="1">
    <source>
        <dbReference type="SAM" id="SignalP"/>
    </source>
</evidence>
<evidence type="ECO:0000259" key="2">
    <source>
        <dbReference type="PROSITE" id="PS50093"/>
    </source>
</evidence>
<gene>
    <name evidence="3" type="ORF">KD144_08430</name>
</gene>
<protein>
    <recommendedName>
        <fullName evidence="2">PKD domain-containing protein</fullName>
    </recommendedName>
</protein>
<feature type="domain" description="PKD" evidence="2">
    <location>
        <begin position="693"/>
        <end position="779"/>
    </location>
</feature>
<proteinExistence type="predicted"/>
<dbReference type="PANTHER" id="PTHR46182:SF2">
    <property type="entry name" value="FI19480P1"/>
    <property type="match status" value="1"/>
</dbReference>
<dbReference type="PROSITE" id="PS50093">
    <property type="entry name" value="PKD"/>
    <property type="match status" value="5"/>
</dbReference>
<organism evidence="3">
    <name type="scientific">Niallia circulans</name>
    <name type="common">Bacillus circulans</name>
    <dbReference type="NCBI Taxonomy" id="1397"/>
    <lineage>
        <taxon>Bacteria</taxon>
        <taxon>Bacillati</taxon>
        <taxon>Bacillota</taxon>
        <taxon>Bacilli</taxon>
        <taxon>Bacillales</taxon>
        <taxon>Bacillaceae</taxon>
        <taxon>Niallia</taxon>
    </lineage>
</organism>
<dbReference type="GO" id="GO:0016020">
    <property type="term" value="C:membrane"/>
    <property type="evidence" value="ECO:0007669"/>
    <property type="project" value="TreeGrafter"/>
</dbReference>
<evidence type="ECO:0000313" key="3">
    <source>
        <dbReference type="EMBL" id="MBR8669566.1"/>
    </source>
</evidence>
<feature type="signal peptide" evidence="1">
    <location>
        <begin position="1"/>
        <end position="28"/>
    </location>
</feature>
<dbReference type="InterPro" id="IPR035986">
    <property type="entry name" value="PKD_dom_sf"/>
</dbReference>
<dbReference type="InterPro" id="IPR000601">
    <property type="entry name" value="PKD_dom"/>
</dbReference>
<feature type="chain" id="PRO_5036968581" description="PKD domain-containing protein" evidence="1">
    <location>
        <begin position="29"/>
        <end position="1279"/>
    </location>
</feature>
<dbReference type="InterPro" id="IPR022409">
    <property type="entry name" value="PKD/Chitinase_dom"/>
</dbReference>
<dbReference type="Gene3D" id="2.60.40.10">
    <property type="entry name" value="Immunoglobulins"/>
    <property type="match status" value="8"/>
</dbReference>
<dbReference type="InterPro" id="IPR013783">
    <property type="entry name" value="Ig-like_fold"/>
</dbReference>
<name>A0A941GBB1_NIACI</name>
<dbReference type="InterPro" id="IPR029865">
    <property type="entry name" value="KIAA0319-like"/>
</dbReference>
<dbReference type="AlphaFoldDB" id="A0A941GBB1"/>
<dbReference type="SUPFAM" id="SSF49299">
    <property type="entry name" value="PKD domain"/>
    <property type="match status" value="7"/>
</dbReference>
<feature type="domain" description="PKD" evidence="2">
    <location>
        <begin position="991"/>
        <end position="1050"/>
    </location>
</feature>
<sequence>MRNAKIFFLIPILFFLFLLFIQEHHAHASTGDEDIYNVSSTVKNNWNNLMGSKDFTMTSGRKIVYDVYSDKFVTNGYQVITKNFGKGSQKYIRFSGWSVLFGHREHTSSNQDTYIVARKSSGDSGIGTVKIYKTVQGSLDATEDLEYNNQGAGIWNQCPSSATNRWNDDCNMKYQDVSFNAYLPLEELFNRKEKANWDLFIVKKVQNQIVYTPLILPFEFSNKAYEGGKLSLSSGTNTNTLEMNAEGVLRRKTPRESAPSVIDELGNNRYFTQGKTYTKVDFEESQTAVWYGVRSPHDSNKTKWANTAYFTFKGDQAKLSFQPNRPPIAKWEWDPSNNVYNDTTVKMINNSSDPDGDPLTYKWYRKPYGSADSNYVQISTAKTPSSFKIAKGKYTFKLVVSDGKEEAEAGHALYVNNRPPVAKWEWDPSNTIYNDTPIKMVNSSSDPDGDSLTYRWERKPYGSADSNYVTVSTAKTPSSFTIGKGDYTFKLTVSDGEDESVVGHALYVINRPPIADFTWNPSTIYNDTSVSFSNKSSDVDGDSLTYKWETQKPNETTWSTFSTSKDPPYTLNKKGVWKVRLTVSDGEASHNVTKNITVQNRAPAADFSWSPSTIYNDTSVSFSNKSSDADGDSLTYKWETQKPDDTNWSTISTSKNPSYTLNKKGIWKVRLTVSDGEASNNVTKNISVKNRAPNADFTWSPSTIYNDTSVSFSNKSSDADGDSLTYKWETQKPNETTWSSISTSKEPSYTLNKKGVWKVRLTVSDGEASHNVTKNVTVQNRTPVADFIWNPSTIYNDTSVSFTNKSTDADKDSLTYKWETQKPNESTWSTISSSKDPSYTLNKKGVWKVRLTVSDGEASHNVTKNITVQNRIPVADFTWSPSTIYNDTSVSFTNKSTDADKDSLTFKWEAQKPNESTWSTISTSKDPSYTLNKKGIWKVRLTVSDGEASHNVTKNVTVKNRAPVADFTWNPTTIYNDTTVSFTNKSFDTDGDPLTNIWEYQEPNKTTWTKFSTEKNPKNIFTKVGDYKIKLTVTDDDGATGTKEKTLKITNRPPQVTLTYTPKDVYEGDTVNVCIKVIDLDKQPMTVKLFLKKDYGNKQTVLTKSNINSGEEVCYVFVPDVGNYDFTTEVDDGHDKTTVDISFYAKPLIIKGHVNHTADWKKKHEKLGNTLDKFFSGEKFLLEADTSPYETIYVKSTLSAVQMDNKNTTSPVDLNKETNILYNGSLYEEKHQYYPTMLKVGEAKFEFEVKYKNGVIKKDTVKINIIDDAFNSSKYHRKF</sequence>
<feature type="domain" description="PKD" evidence="2">
    <location>
        <begin position="783"/>
        <end position="869"/>
    </location>
</feature>
<dbReference type="PANTHER" id="PTHR46182">
    <property type="entry name" value="FI19480P1"/>
    <property type="match status" value="1"/>
</dbReference>
<dbReference type="Pfam" id="PF17963">
    <property type="entry name" value="Big_9"/>
    <property type="match status" value="1"/>
</dbReference>
<reference evidence="3" key="1">
    <citation type="submission" date="2021-04" db="EMBL/GenBank/DDBJ databases">
        <title>Genomic analysis of electroactive and textile dye degrading Bacillus circulans strain: DC10 isolated from constructed wetland-microbial fuel cells treating textile dye wastewaters.</title>
        <authorList>
            <person name="Patel D.U."/>
            <person name="Desai C.R."/>
        </authorList>
    </citation>
    <scope>NUCLEOTIDE SEQUENCE</scope>
    <source>
        <strain evidence="3">DC10</strain>
    </source>
</reference>